<gene>
    <name evidence="2" type="ORF">T03_16594</name>
</gene>
<protein>
    <submittedName>
        <fullName evidence="2">Uncharacterized protein</fullName>
    </submittedName>
</protein>
<proteinExistence type="predicted"/>
<dbReference type="Proteomes" id="UP000054653">
    <property type="component" value="Unassembled WGS sequence"/>
</dbReference>
<accession>A0A0V1C337</accession>
<dbReference type="AlphaFoldDB" id="A0A0V1C337"/>
<evidence type="ECO:0000256" key="1">
    <source>
        <dbReference type="SAM" id="MobiDB-lite"/>
    </source>
</evidence>
<feature type="region of interest" description="Disordered" evidence="1">
    <location>
        <begin position="281"/>
        <end position="307"/>
    </location>
</feature>
<dbReference type="EMBL" id="JYDI01000941">
    <property type="protein sequence ID" value="KRY43725.1"/>
    <property type="molecule type" value="Genomic_DNA"/>
</dbReference>
<feature type="non-terminal residue" evidence="2">
    <location>
        <position position="1"/>
    </location>
</feature>
<organism evidence="2 3">
    <name type="scientific">Trichinella britovi</name>
    <name type="common">Parasitic roundworm</name>
    <dbReference type="NCBI Taxonomy" id="45882"/>
    <lineage>
        <taxon>Eukaryota</taxon>
        <taxon>Metazoa</taxon>
        <taxon>Ecdysozoa</taxon>
        <taxon>Nematoda</taxon>
        <taxon>Enoplea</taxon>
        <taxon>Dorylaimia</taxon>
        <taxon>Trichinellida</taxon>
        <taxon>Trichinellidae</taxon>
        <taxon>Trichinella</taxon>
    </lineage>
</organism>
<keyword evidence="3" id="KW-1185">Reference proteome</keyword>
<comment type="caution">
    <text evidence="2">The sequence shown here is derived from an EMBL/GenBank/DDBJ whole genome shotgun (WGS) entry which is preliminary data.</text>
</comment>
<reference evidence="2 3" key="1">
    <citation type="submission" date="2015-01" db="EMBL/GenBank/DDBJ databases">
        <title>Evolution of Trichinella species and genotypes.</title>
        <authorList>
            <person name="Korhonen P.K."/>
            <person name="Edoardo P."/>
            <person name="Giuseppe L.R."/>
            <person name="Gasser R.B."/>
        </authorList>
    </citation>
    <scope>NUCLEOTIDE SEQUENCE [LARGE SCALE GENOMIC DNA]</scope>
    <source>
        <strain evidence="2">ISS120</strain>
    </source>
</reference>
<evidence type="ECO:0000313" key="3">
    <source>
        <dbReference type="Proteomes" id="UP000054653"/>
    </source>
</evidence>
<name>A0A0V1C337_TRIBR</name>
<evidence type="ECO:0000313" key="2">
    <source>
        <dbReference type="EMBL" id="KRY43725.1"/>
    </source>
</evidence>
<feature type="compositionally biased region" description="Basic residues" evidence="1">
    <location>
        <begin position="284"/>
        <end position="293"/>
    </location>
</feature>
<sequence length="307" mass="33586">QAVRGAKVRDVLLDQHLGHGTRFHVGERECGCPFGEVVRQDQDVPVPRWGLFQRPKNVHANTLQRVSRSHGLHWRTVVLGWALPPCALCARAAPCVHVTTHPVPVESAPESCQQGSRHQRLLSPFFDRESRAMSPDETIFIHRAAPLHACACHGYTPGDIPPASSRQPTIAAVVGSLGVLLSVPLRSRAPLHSPATGQPAPLIASTSEGNYGPCAIGIVDRKDTNGTRARPIPSRAFLSESRNTDAQPCFPFPLAQHRPKAVSAGVHVDDELPMEVRIGEDRRRRSMRQKRTGRLLTSPTRPLFPTA</sequence>